<dbReference type="Gene3D" id="1.10.10.10">
    <property type="entry name" value="Winged helix-like DNA-binding domain superfamily/Winged helix DNA-binding domain"/>
    <property type="match status" value="1"/>
</dbReference>
<dbReference type="OrthoDB" id="9799812at2"/>
<dbReference type="Pfam" id="PF00392">
    <property type="entry name" value="GntR"/>
    <property type="match status" value="1"/>
</dbReference>
<dbReference type="InterPro" id="IPR008920">
    <property type="entry name" value="TF_FadR/GntR_C"/>
</dbReference>
<keyword evidence="7" id="KW-1185">Reference proteome</keyword>
<evidence type="ECO:0000256" key="2">
    <source>
        <dbReference type="ARBA" id="ARBA00023125"/>
    </source>
</evidence>
<dbReference type="PANTHER" id="PTHR43537:SF20">
    <property type="entry name" value="HTH-TYPE TRANSCRIPTIONAL REPRESSOR GLAR"/>
    <property type="match status" value="1"/>
</dbReference>
<feature type="domain" description="HTH gntR-type" evidence="4">
    <location>
        <begin position="10"/>
        <end position="77"/>
    </location>
</feature>
<dbReference type="SMART" id="SM00345">
    <property type="entry name" value="HTH_GNTR"/>
    <property type="match status" value="1"/>
</dbReference>
<reference evidence="6" key="1">
    <citation type="submission" date="2017-06" db="EMBL/GenBank/DDBJ databases">
        <authorList>
            <person name="Kim H.J."/>
            <person name="Triplett B.A."/>
        </authorList>
    </citation>
    <scope>NUCLEOTIDE SEQUENCE [LARGE SCALE GENOMIC DNA]</scope>
    <source>
        <strain evidence="6">Type strain: CECT 9192</strain>
    </source>
</reference>
<evidence type="ECO:0000313" key="8">
    <source>
        <dbReference type="Proteomes" id="UP000241858"/>
    </source>
</evidence>
<dbReference type="InterPro" id="IPR000524">
    <property type="entry name" value="Tscrpt_reg_HTH_GntR"/>
</dbReference>
<evidence type="ECO:0000313" key="6">
    <source>
        <dbReference type="EMBL" id="SMY16301.1"/>
    </source>
</evidence>
<dbReference type="EMBL" id="PYLY01000010">
    <property type="protein sequence ID" value="PSU07627.1"/>
    <property type="molecule type" value="Genomic_DNA"/>
</dbReference>
<sequence length="238" mass="27577">MVGMTKNNFATISDRIMCQIRHDILCGEFEAGQKLLLSELKERYQVGGTPLREAMVQLSWQKYVTMKPQKGFWVADVSLDELRGILKARLALGHVALKDAIKKGDEAWELQILTAFHKLNRLDPESALFDYDEWELRHKEFHLSLVACEGSEFIRGMISHVYDQQERYRHFLLNARLSPEKQYHDNGEHEALMKAVLARNVELACQLLEEHSERLYSLLEKAPSLKALLNLPDDETIW</sequence>
<dbReference type="Gene3D" id="1.20.120.530">
    <property type="entry name" value="GntR ligand-binding domain-like"/>
    <property type="match status" value="1"/>
</dbReference>
<dbReference type="PANTHER" id="PTHR43537">
    <property type="entry name" value="TRANSCRIPTIONAL REGULATOR, GNTR FAMILY"/>
    <property type="match status" value="1"/>
</dbReference>
<evidence type="ECO:0000313" key="5">
    <source>
        <dbReference type="EMBL" id="PSU07627.1"/>
    </source>
</evidence>
<proteinExistence type="predicted"/>
<dbReference type="SUPFAM" id="SSF48008">
    <property type="entry name" value="GntR ligand-binding domain-like"/>
    <property type="match status" value="1"/>
</dbReference>
<dbReference type="PROSITE" id="PS50949">
    <property type="entry name" value="HTH_GNTR"/>
    <property type="match status" value="1"/>
</dbReference>
<reference evidence="5 8" key="3">
    <citation type="submission" date="2018-03" db="EMBL/GenBank/DDBJ databases">
        <title>Whole genome sequencing of Histamine producing bacteria.</title>
        <authorList>
            <person name="Butler K."/>
        </authorList>
    </citation>
    <scope>NUCLEOTIDE SEQUENCE [LARGE SCALE GENOMIC DNA]</scope>
    <source>
        <strain evidence="5 8">DSM 23343</strain>
    </source>
</reference>
<dbReference type="GO" id="GO:0003700">
    <property type="term" value="F:DNA-binding transcription factor activity"/>
    <property type="evidence" value="ECO:0007669"/>
    <property type="project" value="InterPro"/>
</dbReference>
<keyword evidence="3" id="KW-0804">Transcription</keyword>
<dbReference type="SMART" id="SM00895">
    <property type="entry name" value="FCD"/>
    <property type="match status" value="1"/>
</dbReference>
<organism evidence="5 8">
    <name type="scientific">Photobacterium aquimaris</name>
    <dbReference type="NCBI Taxonomy" id="512643"/>
    <lineage>
        <taxon>Bacteria</taxon>
        <taxon>Pseudomonadati</taxon>
        <taxon>Pseudomonadota</taxon>
        <taxon>Gammaproteobacteria</taxon>
        <taxon>Vibrionales</taxon>
        <taxon>Vibrionaceae</taxon>
        <taxon>Photobacterium</taxon>
    </lineage>
</organism>
<dbReference type="InterPro" id="IPR036390">
    <property type="entry name" value="WH_DNA-bd_sf"/>
</dbReference>
<dbReference type="Proteomes" id="UP000241858">
    <property type="component" value="Unassembled WGS sequence"/>
</dbReference>
<accession>A0A1B8I4C6</accession>
<dbReference type="RefSeq" id="WP_065190083.1">
    <property type="nucleotide sequence ID" value="NZ_FYAH01000002.1"/>
</dbReference>
<protein>
    <submittedName>
        <fullName evidence="5">FCD domain-containing protein</fullName>
    </submittedName>
    <submittedName>
        <fullName evidence="6">HTH-type transcriptional repressor CsiR</fullName>
    </submittedName>
</protein>
<name>A0A1B8I4C6_9GAMM</name>
<dbReference type="InterPro" id="IPR011711">
    <property type="entry name" value="GntR_C"/>
</dbReference>
<evidence type="ECO:0000256" key="3">
    <source>
        <dbReference type="ARBA" id="ARBA00023163"/>
    </source>
</evidence>
<dbReference type="AlphaFoldDB" id="A0A1B8I4C6"/>
<dbReference type="Pfam" id="PF07729">
    <property type="entry name" value="FCD"/>
    <property type="match status" value="1"/>
</dbReference>
<reference evidence="7" key="2">
    <citation type="submission" date="2017-06" db="EMBL/GenBank/DDBJ databases">
        <authorList>
            <person name="Rodrigo-Torres L."/>
            <person name="Arahal R. D."/>
            <person name="Lucena T."/>
        </authorList>
    </citation>
    <scope>NUCLEOTIDE SEQUENCE [LARGE SCALE GENOMIC DNA]</scope>
    <source>
        <strain evidence="7">type strain: CECT 9192</strain>
    </source>
</reference>
<evidence type="ECO:0000256" key="1">
    <source>
        <dbReference type="ARBA" id="ARBA00023015"/>
    </source>
</evidence>
<dbReference type="GO" id="GO:0003677">
    <property type="term" value="F:DNA binding"/>
    <property type="evidence" value="ECO:0007669"/>
    <property type="project" value="UniProtKB-KW"/>
</dbReference>
<dbReference type="Proteomes" id="UP000196485">
    <property type="component" value="Unassembled WGS sequence"/>
</dbReference>
<evidence type="ECO:0000313" key="7">
    <source>
        <dbReference type="Proteomes" id="UP000196485"/>
    </source>
</evidence>
<evidence type="ECO:0000259" key="4">
    <source>
        <dbReference type="PROSITE" id="PS50949"/>
    </source>
</evidence>
<dbReference type="EMBL" id="FYAH01000002">
    <property type="protein sequence ID" value="SMY16301.1"/>
    <property type="molecule type" value="Genomic_DNA"/>
</dbReference>
<dbReference type="InterPro" id="IPR036388">
    <property type="entry name" value="WH-like_DNA-bd_sf"/>
</dbReference>
<keyword evidence="1" id="KW-0805">Transcription regulation</keyword>
<gene>
    <name evidence="6" type="primary">csiR_1</name>
    <name evidence="5" type="ORF">C0W81_06580</name>
    <name evidence="6" type="ORF">PAQU9191_01532</name>
</gene>
<dbReference type="SUPFAM" id="SSF46785">
    <property type="entry name" value="Winged helix' DNA-binding domain"/>
    <property type="match status" value="1"/>
</dbReference>
<keyword evidence="2" id="KW-0238">DNA-binding</keyword>